<dbReference type="VEuPathDB" id="TriTrypDB:Tb427_000230000"/>
<dbReference type="Pfam" id="PF00913">
    <property type="entry name" value="Trypan_glycop"/>
    <property type="match status" value="1"/>
</dbReference>
<dbReference type="Gene3D" id="3.90.150.10">
    <property type="entry name" value="Variant Surface Glycoprotein, subunit A domain 1"/>
    <property type="match status" value="1"/>
</dbReference>
<protein>
    <submittedName>
        <fullName evidence="10">Variant surface glycoprotein 1125.1314</fullName>
    </submittedName>
</protein>
<proteinExistence type="predicted"/>
<keyword evidence="4" id="KW-0472">Membrane</keyword>
<comment type="subcellular location">
    <subcellularLocation>
        <location evidence="1">Cell membrane</location>
        <topology evidence="1">Lipid-anchor</topology>
        <topology evidence="1">GPI-anchor</topology>
    </subcellularLocation>
</comment>
<feature type="signal peptide" evidence="8">
    <location>
        <begin position="1"/>
        <end position="22"/>
    </location>
</feature>
<evidence type="ECO:0000313" key="10">
    <source>
        <dbReference type="EMBL" id="APD73540.1"/>
    </source>
</evidence>
<feature type="region of interest" description="Disordered" evidence="7">
    <location>
        <begin position="381"/>
        <end position="417"/>
    </location>
</feature>
<name>A0A1J0R6Z6_9TRYP</name>
<evidence type="ECO:0000256" key="7">
    <source>
        <dbReference type="SAM" id="MobiDB-lite"/>
    </source>
</evidence>
<keyword evidence="3" id="KW-0336">GPI-anchor</keyword>
<feature type="compositionally biased region" description="Basic and acidic residues" evidence="7">
    <location>
        <begin position="399"/>
        <end position="417"/>
    </location>
</feature>
<organism evidence="10">
    <name type="scientific">Trypanosoma brucei</name>
    <dbReference type="NCBI Taxonomy" id="5691"/>
    <lineage>
        <taxon>Eukaryota</taxon>
        <taxon>Discoba</taxon>
        <taxon>Euglenozoa</taxon>
        <taxon>Kinetoplastea</taxon>
        <taxon>Metakinetoplastina</taxon>
        <taxon>Trypanosomatida</taxon>
        <taxon>Trypanosomatidae</taxon>
        <taxon>Trypanosoma</taxon>
    </lineage>
</organism>
<evidence type="ECO:0000256" key="3">
    <source>
        <dbReference type="ARBA" id="ARBA00022622"/>
    </source>
</evidence>
<evidence type="ECO:0000256" key="8">
    <source>
        <dbReference type="SAM" id="SignalP"/>
    </source>
</evidence>
<evidence type="ECO:0000259" key="9">
    <source>
        <dbReference type="Pfam" id="PF00913"/>
    </source>
</evidence>
<keyword evidence="2" id="KW-1003">Cell membrane</keyword>
<keyword evidence="8" id="KW-0732">Signal</keyword>
<dbReference type="GO" id="GO:0005886">
    <property type="term" value="C:plasma membrane"/>
    <property type="evidence" value="ECO:0007669"/>
    <property type="project" value="UniProtKB-SubCell"/>
</dbReference>
<keyword evidence="6" id="KW-0449">Lipoprotein</keyword>
<feature type="chain" id="PRO_5009615255" evidence="8">
    <location>
        <begin position="23"/>
        <end position="417"/>
    </location>
</feature>
<evidence type="ECO:0000256" key="1">
    <source>
        <dbReference type="ARBA" id="ARBA00004609"/>
    </source>
</evidence>
<reference evidence="10" key="1">
    <citation type="submission" date="2016-08" db="EMBL/GenBank/DDBJ databases">
        <title>VSG repertoire of Trypanosoma brucei EATRO 1125.</title>
        <authorList>
            <person name="Cross G.A."/>
        </authorList>
    </citation>
    <scope>NUCLEOTIDE SEQUENCE</scope>
    <source>
        <strain evidence="10">EATRO 1125</strain>
    </source>
</reference>
<evidence type="ECO:0000256" key="2">
    <source>
        <dbReference type="ARBA" id="ARBA00022475"/>
    </source>
</evidence>
<evidence type="ECO:0000256" key="5">
    <source>
        <dbReference type="ARBA" id="ARBA00023180"/>
    </source>
</evidence>
<dbReference type="InterPro" id="IPR001812">
    <property type="entry name" value="Trypano_VSG_A_N_dom"/>
</dbReference>
<dbReference type="GO" id="GO:0098552">
    <property type="term" value="C:side of membrane"/>
    <property type="evidence" value="ECO:0007669"/>
    <property type="project" value="UniProtKB-KW"/>
</dbReference>
<keyword evidence="5" id="KW-0325">Glycoprotein</keyword>
<evidence type="ECO:0000256" key="6">
    <source>
        <dbReference type="ARBA" id="ARBA00023288"/>
    </source>
</evidence>
<dbReference type="GO" id="GO:0042783">
    <property type="term" value="P:symbiont-mediated evasion of host immune response"/>
    <property type="evidence" value="ECO:0007669"/>
    <property type="project" value="InterPro"/>
</dbReference>
<sequence length="417" mass="44280">MSARSKVTAVFMAAAIALAARATKDSLKGSMTAAVCNFALSLRKAGPLALERLNSLEAAVNKLRHVETKLRQAAGAQDGAIGEKHLHLALYVTKLRQEGEAAIITAAKKTAALGEHCDFQAGRITEFIAVFAQATGSSKHCITNGATSSKRQQSDIPCLKEASLPAAANRPTSNNENTIANSFRQLVSATATTGAGQTTSHCKLTGHDSTTNSYLEGQDADPAIKWADGLYTTGNNRGVQATDWATNTGATLATSKYHACDTTLTQILAEGADAITAADHLEKILQKGAPGITEVTIDADRIYTKMPPKKSKISPAELAIITGLIEALPKQTNSPGKSTDQLEAEQILVELQRNETACKIGREIQEEKACEVTHATSQKCEGKEQEDCGKTTGCQWNKTEGKCKNTENAKKEADKAK</sequence>
<dbReference type="SUPFAM" id="SSF58087">
    <property type="entry name" value="Variant surface glycoprotein (N-terminal domain)"/>
    <property type="match status" value="1"/>
</dbReference>
<evidence type="ECO:0000256" key="4">
    <source>
        <dbReference type="ARBA" id="ARBA00023136"/>
    </source>
</evidence>
<dbReference type="AlphaFoldDB" id="A0A1J0R6Z6"/>
<feature type="domain" description="Trypanosome variant surface glycoprotein A-type N-terminal" evidence="9">
    <location>
        <begin position="10"/>
        <end position="287"/>
    </location>
</feature>
<dbReference type="EMBL" id="KX699584">
    <property type="protein sequence ID" value="APD73540.1"/>
    <property type="molecule type" value="Genomic_DNA"/>
</dbReference>
<accession>A0A1J0R6Z6</accession>